<dbReference type="EMBL" id="SMKY01000244">
    <property type="protein sequence ID" value="TDD69797.1"/>
    <property type="molecule type" value="Genomic_DNA"/>
</dbReference>
<feature type="domain" description="DUF397" evidence="2">
    <location>
        <begin position="9"/>
        <end position="62"/>
    </location>
</feature>
<dbReference type="Pfam" id="PF04149">
    <property type="entry name" value="DUF397"/>
    <property type="match status" value="1"/>
</dbReference>
<keyword evidence="4" id="KW-1185">Reference proteome</keyword>
<name>A0A4V2YSM9_9ACTN</name>
<dbReference type="Proteomes" id="UP000295578">
    <property type="component" value="Unassembled WGS sequence"/>
</dbReference>
<feature type="region of interest" description="Disordered" evidence="1">
    <location>
        <begin position="1"/>
        <end position="24"/>
    </location>
</feature>
<reference evidence="3 4" key="1">
    <citation type="submission" date="2019-03" db="EMBL/GenBank/DDBJ databases">
        <title>Draft genome sequences of novel Actinobacteria.</title>
        <authorList>
            <person name="Sahin N."/>
            <person name="Ay H."/>
            <person name="Saygin H."/>
        </authorList>
    </citation>
    <scope>NUCLEOTIDE SEQUENCE [LARGE SCALE GENOMIC DNA]</scope>
    <source>
        <strain evidence="3 4">DSM 45941</strain>
    </source>
</reference>
<comment type="caution">
    <text evidence="3">The sequence shown here is derived from an EMBL/GenBank/DDBJ whole genome shotgun (WGS) entry which is preliminary data.</text>
</comment>
<dbReference type="OrthoDB" id="3432106at2"/>
<evidence type="ECO:0000256" key="1">
    <source>
        <dbReference type="SAM" id="MobiDB-lite"/>
    </source>
</evidence>
<protein>
    <submittedName>
        <fullName evidence="3">DUF397 domain-containing protein</fullName>
    </submittedName>
</protein>
<gene>
    <name evidence="3" type="ORF">E1293_35390</name>
</gene>
<sequence length="70" mass="7577">MSIPDLPDVQWRKSTRSGGQGGNCVEVAGMAPAIAVRDSKDPEGARLAFGATEWRVFARRVKASEFDLGR</sequence>
<organism evidence="3 4">
    <name type="scientific">Actinomadura darangshiensis</name>
    <dbReference type="NCBI Taxonomy" id="705336"/>
    <lineage>
        <taxon>Bacteria</taxon>
        <taxon>Bacillati</taxon>
        <taxon>Actinomycetota</taxon>
        <taxon>Actinomycetes</taxon>
        <taxon>Streptosporangiales</taxon>
        <taxon>Thermomonosporaceae</taxon>
        <taxon>Actinomadura</taxon>
    </lineage>
</organism>
<proteinExistence type="predicted"/>
<dbReference type="InterPro" id="IPR007278">
    <property type="entry name" value="DUF397"/>
</dbReference>
<accession>A0A4V2YSM9</accession>
<dbReference type="AlphaFoldDB" id="A0A4V2YSM9"/>
<evidence type="ECO:0000313" key="4">
    <source>
        <dbReference type="Proteomes" id="UP000295578"/>
    </source>
</evidence>
<evidence type="ECO:0000259" key="2">
    <source>
        <dbReference type="Pfam" id="PF04149"/>
    </source>
</evidence>
<dbReference type="RefSeq" id="WP_132202520.1">
    <property type="nucleotide sequence ID" value="NZ_SMKY01000244.1"/>
</dbReference>
<evidence type="ECO:0000313" key="3">
    <source>
        <dbReference type="EMBL" id="TDD69797.1"/>
    </source>
</evidence>